<evidence type="ECO:0000313" key="3">
    <source>
        <dbReference type="Proteomes" id="UP000314294"/>
    </source>
</evidence>
<dbReference type="Proteomes" id="UP000314294">
    <property type="component" value="Unassembled WGS sequence"/>
</dbReference>
<keyword evidence="3" id="KW-1185">Reference proteome</keyword>
<comment type="caution">
    <text evidence="2">The sequence shown here is derived from an EMBL/GenBank/DDBJ whole genome shotgun (WGS) entry which is preliminary data.</text>
</comment>
<feature type="compositionally biased region" description="Basic and acidic residues" evidence="1">
    <location>
        <begin position="63"/>
        <end position="75"/>
    </location>
</feature>
<dbReference type="AlphaFoldDB" id="A0A4Z2IS79"/>
<evidence type="ECO:0000313" key="2">
    <source>
        <dbReference type="EMBL" id="TNN80458.1"/>
    </source>
</evidence>
<proteinExistence type="predicted"/>
<dbReference type="EMBL" id="SRLO01000054">
    <property type="protein sequence ID" value="TNN80458.1"/>
    <property type="molecule type" value="Genomic_DNA"/>
</dbReference>
<evidence type="ECO:0000256" key="1">
    <source>
        <dbReference type="SAM" id="MobiDB-lite"/>
    </source>
</evidence>
<gene>
    <name evidence="2" type="ORF">EYF80_009197</name>
</gene>
<protein>
    <submittedName>
        <fullName evidence="2">Uncharacterized protein</fullName>
    </submittedName>
</protein>
<organism evidence="2 3">
    <name type="scientific">Liparis tanakae</name>
    <name type="common">Tanaka's snailfish</name>
    <dbReference type="NCBI Taxonomy" id="230148"/>
    <lineage>
        <taxon>Eukaryota</taxon>
        <taxon>Metazoa</taxon>
        <taxon>Chordata</taxon>
        <taxon>Craniata</taxon>
        <taxon>Vertebrata</taxon>
        <taxon>Euteleostomi</taxon>
        <taxon>Actinopterygii</taxon>
        <taxon>Neopterygii</taxon>
        <taxon>Teleostei</taxon>
        <taxon>Neoteleostei</taxon>
        <taxon>Acanthomorphata</taxon>
        <taxon>Eupercaria</taxon>
        <taxon>Perciformes</taxon>
        <taxon>Cottioidei</taxon>
        <taxon>Cottales</taxon>
        <taxon>Liparidae</taxon>
        <taxon>Liparis</taxon>
    </lineage>
</organism>
<feature type="region of interest" description="Disordered" evidence="1">
    <location>
        <begin position="60"/>
        <end position="168"/>
    </location>
</feature>
<sequence length="168" mass="19649">MCLPLGGGRMEKRDSTLMEFCCRSAAGQRVVRVSQKLCNALLNLHLESMKYILLRQRRVSSPSEEHGGPRAEGRPPHSSIIRGYDGERRKERKEEGMRGGMERIESEWRAKRRGEGNKRGSKERHEDKLQKKEERSLGEWRGSKEKKKGKEMTEERIRKRNEKMKGER</sequence>
<name>A0A4Z2IS79_9TELE</name>
<feature type="compositionally biased region" description="Basic and acidic residues" evidence="1">
    <location>
        <begin position="84"/>
        <end position="168"/>
    </location>
</feature>
<accession>A0A4Z2IS79</accession>
<reference evidence="2 3" key="1">
    <citation type="submission" date="2019-03" db="EMBL/GenBank/DDBJ databases">
        <title>First draft genome of Liparis tanakae, snailfish: a comprehensive survey of snailfish specific genes.</title>
        <authorList>
            <person name="Kim W."/>
            <person name="Song I."/>
            <person name="Jeong J.-H."/>
            <person name="Kim D."/>
            <person name="Kim S."/>
            <person name="Ryu S."/>
            <person name="Song J.Y."/>
            <person name="Lee S.K."/>
        </authorList>
    </citation>
    <scope>NUCLEOTIDE SEQUENCE [LARGE SCALE GENOMIC DNA]</scope>
    <source>
        <tissue evidence="2">Muscle</tissue>
    </source>
</reference>